<evidence type="ECO:0000256" key="2">
    <source>
        <dbReference type="ARBA" id="ARBA00000751"/>
    </source>
</evidence>
<dbReference type="RefSeq" id="WP_189000849.1">
    <property type="nucleotide sequence ID" value="NZ_BMOD01000002.1"/>
</dbReference>
<gene>
    <name evidence="4" type="primary">ybiA</name>
    <name evidence="4" type="ORF">GCM10008938_10240</name>
</gene>
<evidence type="ECO:0000313" key="5">
    <source>
        <dbReference type="Proteomes" id="UP000632222"/>
    </source>
</evidence>
<keyword evidence="5" id="KW-1185">Reference proteome</keyword>
<dbReference type="CDD" id="cd15457">
    <property type="entry name" value="NADAR"/>
    <property type="match status" value="1"/>
</dbReference>
<comment type="caution">
    <text evidence="4">The sequence shown here is derived from an EMBL/GenBank/DDBJ whole genome shotgun (WGS) entry which is preliminary data.</text>
</comment>
<dbReference type="Pfam" id="PF08719">
    <property type="entry name" value="NADAR"/>
    <property type="match status" value="1"/>
</dbReference>
<comment type="catalytic activity">
    <reaction evidence="2">
        <text>2,5-diamino-6-hydroxy-4-(5-phosphoribosylamino)-pyrimidine + H2O = 2,5,6-triamino-4-hydroxypyrimidine + D-ribose 5-phosphate</text>
        <dbReference type="Rhea" id="RHEA:23436"/>
        <dbReference type="ChEBI" id="CHEBI:15377"/>
        <dbReference type="ChEBI" id="CHEBI:58614"/>
        <dbReference type="ChEBI" id="CHEBI:78346"/>
        <dbReference type="ChEBI" id="CHEBI:137796"/>
    </reaction>
</comment>
<dbReference type="Gene3D" id="1.10.357.40">
    <property type="entry name" value="YbiA-like"/>
    <property type="match status" value="1"/>
</dbReference>
<evidence type="ECO:0000256" key="1">
    <source>
        <dbReference type="ARBA" id="ARBA00000022"/>
    </source>
</evidence>
<sequence>MDRILFYRTQDLHGYMSNFSAHRVFLKGKTWRTTEHYFQAQKFADTEFEEQLRLIESPMKVAQAGRDRKKPLRKDWEEVKEQIMLEALRAKFTQHRDLREQLLATGNAELIEHTANDSYWADGGDGHGLNRLGILLMQVREELKE</sequence>
<dbReference type="NCBIfam" id="TIGR02464">
    <property type="entry name" value="ribofla_fusion"/>
    <property type="match status" value="1"/>
</dbReference>
<evidence type="ECO:0000313" key="4">
    <source>
        <dbReference type="EMBL" id="GGJ26054.1"/>
    </source>
</evidence>
<dbReference type="InterPro" id="IPR012816">
    <property type="entry name" value="NADAR"/>
</dbReference>
<dbReference type="EMBL" id="BMOD01000002">
    <property type="protein sequence ID" value="GGJ26054.1"/>
    <property type="molecule type" value="Genomic_DNA"/>
</dbReference>
<comment type="catalytic activity">
    <reaction evidence="1">
        <text>5-amino-6-(5-phospho-D-ribosylamino)uracil + H2O = 5,6-diaminouracil + D-ribose 5-phosphate</text>
        <dbReference type="Rhea" id="RHEA:55020"/>
        <dbReference type="ChEBI" id="CHEBI:15377"/>
        <dbReference type="ChEBI" id="CHEBI:46252"/>
        <dbReference type="ChEBI" id="CHEBI:58453"/>
        <dbReference type="ChEBI" id="CHEBI:78346"/>
    </reaction>
</comment>
<name>A0ABQ2CVY1_9DEIO</name>
<reference evidence="5" key="1">
    <citation type="journal article" date="2019" name="Int. J. Syst. Evol. Microbiol.">
        <title>The Global Catalogue of Microorganisms (GCM) 10K type strain sequencing project: providing services to taxonomists for standard genome sequencing and annotation.</title>
        <authorList>
            <consortium name="The Broad Institute Genomics Platform"/>
            <consortium name="The Broad Institute Genome Sequencing Center for Infectious Disease"/>
            <person name="Wu L."/>
            <person name="Ma J."/>
        </authorList>
    </citation>
    <scope>NUCLEOTIDE SEQUENCE [LARGE SCALE GENOMIC DNA]</scope>
    <source>
        <strain evidence="5">JCM 14370</strain>
    </source>
</reference>
<accession>A0ABQ2CVY1</accession>
<feature type="domain" description="NADAR" evidence="3">
    <location>
        <begin position="5"/>
        <end position="144"/>
    </location>
</feature>
<dbReference type="SUPFAM" id="SSF143990">
    <property type="entry name" value="YbiA-like"/>
    <property type="match status" value="1"/>
</dbReference>
<dbReference type="InterPro" id="IPR037238">
    <property type="entry name" value="YbiA-like_sf"/>
</dbReference>
<evidence type="ECO:0000259" key="3">
    <source>
        <dbReference type="Pfam" id="PF08719"/>
    </source>
</evidence>
<proteinExistence type="predicted"/>
<protein>
    <submittedName>
        <fullName evidence="4">Swarming motility protein</fullName>
    </submittedName>
</protein>
<dbReference type="Proteomes" id="UP000632222">
    <property type="component" value="Unassembled WGS sequence"/>
</dbReference>
<organism evidence="4 5">
    <name type="scientific">Deinococcus roseus</name>
    <dbReference type="NCBI Taxonomy" id="392414"/>
    <lineage>
        <taxon>Bacteria</taxon>
        <taxon>Thermotogati</taxon>
        <taxon>Deinococcota</taxon>
        <taxon>Deinococci</taxon>
        <taxon>Deinococcales</taxon>
        <taxon>Deinococcaceae</taxon>
        <taxon>Deinococcus</taxon>
    </lineage>
</organism>